<reference evidence="2 3" key="1">
    <citation type="submission" date="2007-01" db="EMBL/GenBank/DDBJ databases">
        <authorList>
            <person name="Haygood M."/>
            <person name="Podell S."/>
            <person name="Anderson C."/>
            <person name="Hopkinson B."/>
            <person name="Roe K."/>
            <person name="Barbeau K."/>
            <person name="Gaasterland T."/>
            <person name="Ferriera S."/>
            <person name="Johnson J."/>
            <person name="Kravitz S."/>
            <person name="Beeson K."/>
            <person name="Sutton G."/>
            <person name="Rogers Y.-H."/>
            <person name="Friedman R."/>
            <person name="Frazier M."/>
            <person name="Venter J.C."/>
        </authorList>
    </citation>
    <scope>NUCLEOTIDE SEQUENCE [LARGE SCALE GENOMIC DNA]</scope>
    <source>
        <strain evidence="2 3">ATCC 23134</strain>
    </source>
</reference>
<dbReference type="EMBL" id="AAWS01000011">
    <property type="protein sequence ID" value="EAY29371.1"/>
    <property type="molecule type" value="Genomic_DNA"/>
</dbReference>
<feature type="transmembrane region" description="Helical" evidence="1">
    <location>
        <begin position="22"/>
        <end position="40"/>
    </location>
</feature>
<keyword evidence="1" id="KW-1133">Transmembrane helix</keyword>
<organism evidence="2 3">
    <name type="scientific">Microscilla marina ATCC 23134</name>
    <dbReference type="NCBI Taxonomy" id="313606"/>
    <lineage>
        <taxon>Bacteria</taxon>
        <taxon>Pseudomonadati</taxon>
        <taxon>Bacteroidota</taxon>
        <taxon>Cytophagia</taxon>
        <taxon>Cytophagales</taxon>
        <taxon>Microscillaceae</taxon>
        <taxon>Microscilla</taxon>
    </lineage>
</organism>
<feature type="transmembrane region" description="Helical" evidence="1">
    <location>
        <begin position="113"/>
        <end position="135"/>
    </location>
</feature>
<sequence>MLCSVGLNLTQIILALHHIPNLFIGHIYTLFEFVLIAFIYKSTLSKFIPNIAFPLILVVFILFSLLNAFFIQGLHANNSYQRTVEGLLVILFVLLYFYNTAKELKVKRIEQEPMFWFSVGALLYFSGALFIFIFSNYLLYYSKNLGVTFWAAHAVFLIIFYISAAIALWIKPKK</sequence>
<gene>
    <name evidence="2" type="ORF">M23134_01427</name>
</gene>
<feature type="transmembrane region" description="Helical" evidence="1">
    <location>
        <begin position="52"/>
        <end position="71"/>
    </location>
</feature>
<keyword evidence="3" id="KW-1185">Reference proteome</keyword>
<keyword evidence="1" id="KW-0812">Transmembrane</keyword>
<feature type="transmembrane region" description="Helical" evidence="1">
    <location>
        <begin position="83"/>
        <end position="101"/>
    </location>
</feature>
<name>A1ZJR8_MICM2</name>
<feature type="transmembrane region" description="Helical" evidence="1">
    <location>
        <begin position="147"/>
        <end position="170"/>
    </location>
</feature>
<evidence type="ECO:0000313" key="2">
    <source>
        <dbReference type="EMBL" id="EAY29371.1"/>
    </source>
</evidence>
<evidence type="ECO:0000313" key="3">
    <source>
        <dbReference type="Proteomes" id="UP000004095"/>
    </source>
</evidence>
<protein>
    <submittedName>
        <fullName evidence="2">Uncharacterized protein</fullName>
    </submittedName>
</protein>
<accession>A1ZJR8</accession>
<evidence type="ECO:0000256" key="1">
    <source>
        <dbReference type="SAM" id="Phobius"/>
    </source>
</evidence>
<proteinExistence type="predicted"/>
<comment type="caution">
    <text evidence="2">The sequence shown here is derived from an EMBL/GenBank/DDBJ whole genome shotgun (WGS) entry which is preliminary data.</text>
</comment>
<dbReference type="Proteomes" id="UP000004095">
    <property type="component" value="Unassembled WGS sequence"/>
</dbReference>
<dbReference type="AlphaFoldDB" id="A1ZJR8"/>
<keyword evidence="1" id="KW-0472">Membrane</keyword>
<dbReference type="eggNOG" id="ENOG5033H3R">
    <property type="taxonomic scope" value="Bacteria"/>
</dbReference>